<feature type="region of interest" description="Disordered" evidence="1">
    <location>
        <begin position="1"/>
        <end position="71"/>
    </location>
</feature>
<gene>
    <name evidence="3" type="ORF">P0554A06.31</name>
    <name evidence="2" type="ORF">P0568D10.1</name>
</gene>
<reference evidence="4" key="4">
    <citation type="journal article" date="2008" name="Nucleic Acids Res.">
        <title>The rice annotation project database (RAP-DB): 2008 update.</title>
        <authorList>
            <consortium name="The rice annotation project (RAP)"/>
        </authorList>
    </citation>
    <scope>GENOME REANNOTATION</scope>
    <source>
        <strain evidence="4">cv. Nipponbare</strain>
    </source>
</reference>
<sequence length="149" mass="15544">MERVIQSAKECNLPNGGGGATSGADGGGGGGANLGGRRQRQTRSELGWLAAEAERSRVASGGGGELGRSAVEEEVEHTVRANRRIIFLDPRCLHSSPSPSSAPLYHPQLAGFAPASAVLNSLLPVSDGGEGREKRERERESGGTNWGKR</sequence>
<evidence type="ECO:0000313" key="3">
    <source>
        <dbReference type="EMBL" id="BAD72529.1"/>
    </source>
</evidence>
<evidence type="ECO:0000256" key="1">
    <source>
        <dbReference type="SAM" id="MobiDB-lite"/>
    </source>
</evidence>
<reference evidence="2" key="1">
    <citation type="submission" date="2001-04" db="EMBL/GenBank/DDBJ databases">
        <title>Oryza sativa nipponbare(GA3) genomic DNA, chromosome 6, PAC clone:P0568D10.</title>
        <authorList>
            <person name="Sasaki T."/>
            <person name="Matsumoto T."/>
            <person name="Yamamoto K."/>
        </authorList>
    </citation>
    <scope>NUCLEOTIDE SEQUENCE</scope>
</reference>
<protein>
    <submittedName>
        <fullName evidence="3">Uncharacterized protein</fullName>
    </submittedName>
</protein>
<feature type="compositionally biased region" description="Basic and acidic residues" evidence="1">
    <location>
        <begin position="129"/>
        <end position="141"/>
    </location>
</feature>
<organism evidence="3 4">
    <name type="scientific">Oryza sativa subsp. japonica</name>
    <name type="common">Rice</name>
    <dbReference type="NCBI Taxonomy" id="39947"/>
    <lineage>
        <taxon>Eukaryota</taxon>
        <taxon>Viridiplantae</taxon>
        <taxon>Streptophyta</taxon>
        <taxon>Embryophyta</taxon>
        <taxon>Tracheophyta</taxon>
        <taxon>Spermatophyta</taxon>
        <taxon>Magnoliopsida</taxon>
        <taxon>Liliopsida</taxon>
        <taxon>Poales</taxon>
        <taxon>Poaceae</taxon>
        <taxon>BOP clade</taxon>
        <taxon>Oryzoideae</taxon>
        <taxon>Oryzeae</taxon>
        <taxon>Oryzinae</taxon>
        <taxon>Oryza</taxon>
        <taxon>Oryza sativa</taxon>
    </lineage>
</organism>
<name>Q5SMP8_ORYSJ</name>
<evidence type="ECO:0000313" key="2">
    <source>
        <dbReference type="EMBL" id="BAD72436.1"/>
    </source>
</evidence>
<dbReference type="Proteomes" id="UP000000763">
    <property type="component" value="Chromosome 6"/>
</dbReference>
<dbReference type="AlphaFoldDB" id="Q5SMP8"/>
<reference evidence="3" key="2">
    <citation type="submission" date="2002-11" db="EMBL/GenBank/DDBJ databases">
        <title>Oryza sativa nipponbare(GA3) genomic DNA, chromosome 6, PAC clone:P0554A06.</title>
        <authorList>
            <person name="Sasaki T."/>
            <person name="Matsumoto T."/>
            <person name="Katayose Y."/>
        </authorList>
    </citation>
    <scope>NUCLEOTIDE SEQUENCE</scope>
</reference>
<feature type="compositionally biased region" description="Gly residues" evidence="1">
    <location>
        <begin position="15"/>
        <end position="34"/>
    </location>
</feature>
<accession>Q5SMP8</accession>
<reference evidence="4" key="3">
    <citation type="journal article" date="2005" name="Nature">
        <title>The map-based sequence of the rice genome.</title>
        <authorList>
            <consortium name="International rice genome sequencing project (IRGSP)"/>
            <person name="Matsumoto T."/>
            <person name="Wu J."/>
            <person name="Kanamori H."/>
            <person name="Katayose Y."/>
            <person name="Fujisawa M."/>
            <person name="Namiki N."/>
            <person name="Mizuno H."/>
            <person name="Yamamoto K."/>
            <person name="Antonio B.A."/>
            <person name="Baba T."/>
            <person name="Sakata K."/>
            <person name="Nagamura Y."/>
            <person name="Aoki H."/>
            <person name="Arikawa K."/>
            <person name="Arita K."/>
            <person name="Bito T."/>
            <person name="Chiden Y."/>
            <person name="Fujitsuka N."/>
            <person name="Fukunaka R."/>
            <person name="Hamada M."/>
            <person name="Harada C."/>
            <person name="Hayashi A."/>
            <person name="Hijishita S."/>
            <person name="Honda M."/>
            <person name="Hosokawa S."/>
            <person name="Ichikawa Y."/>
            <person name="Idonuma A."/>
            <person name="Iijima M."/>
            <person name="Ikeda M."/>
            <person name="Ikeno M."/>
            <person name="Ito K."/>
            <person name="Ito S."/>
            <person name="Ito T."/>
            <person name="Ito Y."/>
            <person name="Ito Y."/>
            <person name="Iwabuchi A."/>
            <person name="Kamiya K."/>
            <person name="Karasawa W."/>
            <person name="Kurita K."/>
            <person name="Katagiri S."/>
            <person name="Kikuta A."/>
            <person name="Kobayashi H."/>
            <person name="Kobayashi N."/>
            <person name="Machita K."/>
            <person name="Maehara T."/>
            <person name="Masukawa M."/>
            <person name="Mizubayashi T."/>
            <person name="Mukai Y."/>
            <person name="Nagasaki H."/>
            <person name="Nagata Y."/>
            <person name="Naito S."/>
            <person name="Nakashima M."/>
            <person name="Nakama Y."/>
            <person name="Nakamichi Y."/>
            <person name="Nakamura M."/>
            <person name="Meguro A."/>
            <person name="Negishi M."/>
            <person name="Ohta I."/>
            <person name="Ohta T."/>
            <person name="Okamoto M."/>
            <person name="Ono N."/>
            <person name="Saji S."/>
            <person name="Sakaguchi M."/>
            <person name="Sakai K."/>
            <person name="Shibata M."/>
            <person name="Shimokawa T."/>
            <person name="Song J."/>
            <person name="Takazaki Y."/>
            <person name="Terasawa K."/>
            <person name="Tsugane M."/>
            <person name="Tsuji K."/>
            <person name="Ueda S."/>
            <person name="Waki K."/>
            <person name="Yamagata H."/>
            <person name="Yamamoto M."/>
            <person name="Yamamoto S."/>
            <person name="Yamane H."/>
            <person name="Yoshiki S."/>
            <person name="Yoshihara R."/>
            <person name="Yukawa K."/>
            <person name="Zhong H."/>
            <person name="Yano M."/>
            <person name="Yuan Q."/>
            <person name="Ouyang S."/>
            <person name="Liu J."/>
            <person name="Jones K.M."/>
            <person name="Gansberger K."/>
            <person name="Moffat K."/>
            <person name="Hill J."/>
            <person name="Bera J."/>
            <person name="Fadrosh D."/>
            <person name="Jin S."/>
            <person name="Johri S."/>
            <person name="Kim M."/>
            <person name="Overton L."/>
            <person name="Reardon M."/>
            <person name="Tsitrin T."/>
            <person name="Vuong H."/>
            <person name="Weaver B."/>
            <person name="Ciecko A."/>
            <person name="Tallon L."/>
            <person name="Jackson J."/>
            <person name="Pai G."/>
            <person name="Aken S.V."/>
            <person name="Utterback T."/>
            <person name="Reidmuller S."/>
            <person name="Feldblyum T."/>
            <person name="Hsiao J."/>
            <person name="Zismann V."/>
            <person name="Iobst S."/>
            <person name="de Vazeille A.R."/>
            <person name="Buell C.R."/>
            <person name="Ying K."/>
            <person name="Li Y."/>
            <person name="Lu T."/>
            <person name="Huang Y."/>
            <person name="Zhao Q."/>
            <person name="Feng Q."/>
            <person name="Zhang L."/>
            <person name="Zhu J."/>
            <person name="Weng Q."/>
            <person name="Mu J."/>
            <person name="Lu Y."/>
            <person name="Fan D."/>
            <person name="Liu Y."/>
            <person name="Guan J."/>
            <person name="Zhang Y."/>
            <person name="Yu S."/>
            <person name="Liu X."/>
            <person name="Zhang Y."/>
            <person name="Hong G."/>
            <person name="Han B."/>
            <person name="Choisne N."/>
            <person name="Demange N."/>
            <person name="Orjeda G."/>
            <person name="Samain S."/>
            <person name="Cattolico L."/>
            <person name="Pelletier E."/>
            <person name="Couloux A."/>
            <person name="Segurens B."/>
            <person name="Wincker P."/>
            <person name="D'Hont A."/>
            <person name="Scarpelli C."/>
            <person name="Weissenbach J."/>
            <person name="Salanoubat M."/>
            <person name="Quetier F."/>
            <person name="Yu Y."/>
            <person name="Kim H.R."/>
            <person name="Rambo T."/>
            <person name="Currie J."/>
            <person name="Collura K."/>
            <person name="Luo M."/>
            <person name="Yang T."/>
            <person name="Ammiraju J.S.S."/>
            <person name="Engler F."/>
            <person name="Soderlund C."/>
            <person name="Wing R.A."/>
            <person name="Palmer L.E."/>
            <person name="de la Bastide M."/>
            <person name="Spiegel L."/>
            <person name="Nascimento L."/>
            <person name="Zutavern T."/>
            <person name="O'Shaughnessy A."/>
            <person name="Dike S."/>
            <person name="Dedhia N."/>
            <person name="Preston R."/>
            <person name="Balija V."/>
            <person name="McCombie W.R."/>
            <person name="Chow T."/>
            <person name="Chen H."/>
            <person name="Chung M."/>
            <person name="Chen C."/>
            <person name="Shaw J."/>
            <person name="Wu H."/>
            <person name="Hsiao K."/>
            <person name="Chao Y."/>
            <person name="Chu M."/>
            <person name="Cheng C."/>
            <person name="Hour A."/>
            <person name="Lee P."/>
            <person name="Lin S."/>
            <person name="Lin Y."/>
            <person name="Liou J."/>
            <person name="Liu S."/>
            <person name="Hsing Y."/>
            <person name="Raghuvanshi S."/>
            <person name="Mohanty A."/>
            <person name="Bharti A.K."/>
            <person name="Gaur A."/>
            <person name="Gupta V."/>
            <person name="Kumar D."/>
            <person name="Ravi V."/>
            <person name="Vij S."/>
            <person name="Kapur A."/>
            <person name="Khurana P."/>
            <person name="Khurana P."/>
            <person name="Khurana J.P."/>
            <person name="Tyagi A.K."/>
            <person name="Gaikwad K."/>
            <person name="Singh A."/>
            <person name="Dalal V."/>
            <person name="Srivastava S."/>
            <person name="Dixit A."/>
            <person name="Pal A.K."/>
            <person name="Ghazi I.A."/>
            <person name="Yadav M."/>
            <person name="Pandit A."/>
            <person name="Bhargava A."/>
            <person name="Sureshbabu K."/>
            <person name="Batra K."/>
            <person name="Sharma T.R."/>
            <person name="Mohapatra T."/>
            <person name="Singh N.K."/>
            <person name="Messing J."/>
            <person name="Nelson A.B."/>
            <person name="Fuks G."/>
            <person name="Kavchok S."/>
            <person name="Keizer G."/>
            <person name="Linton E."/>
            <person name="Llaca V."/>
            <person name="Song R."/>
            <person name="Tanyolac B."/>
            <person name="Young S."/>
            <person name="Ho-Il K."/>
            <person name="Hahn J.H."/>
            <person name="Sangsakoo G."/>
            <person name="Vanavichit A."/>
            <person name="de Mattos Luiz.A.T."/>
            <person name="Zimmer P.D."/>
            <person name="Malone G."/>
            <person name="Dellagostin O."/>
            <person name="de Oliveira A.C."/>
            <person name="Bevan M."/>
            <person name="Bancroft I."/>
            <person name="Minx P."/>
            <person name="Cordum H."/>
            <person name="Wilson R."/>
            <person name="Cheng Z."/>
            <person name="Jin W."/>
            <person name="Jiang J."/>
            <person name="Leong S.A."/>
            <person name="Iwama H."/>
            <person name="Gojobori T."/>
            <person name="Itoh T."/>
            <person name="Niimura Y."/>
            <person name="Fujii Y."/>
            <person name="Habara T."/>
            <person name="Sakai H."/>
            <person name="Sato Y."/>
            <person name="Wilson G."/>
            <person name="Kumar K."/>
            <person name="McCouch S."/>
            <person name="Juretic N."/>
            <person name="Hoen D."/>
            <person name="Wright S."/>
            <person name="Bruskiewich R."/>
            <person name="Bureau T."/>
            <person name="Miyao A."/>
            <person name="Hirochika H."/>
            <person name="Nishikawa T."/>
            <person name="Kadowaki K."/>
            <person name="Sugiura M."/>
            <person name="Burr B."/>
            <person name="Sasaki T."/>
        </authorList>
    </citation>
    <scope>NUCLEOTIDE SEQUENCE [LARGE SCALE GENOMIC DNA]</scope>
    <source>
        <strain evidence="4">cv. Nipponbare</strain>
    </source>
</reference>
<dbReference type="EMBL" id="AP005919">
    <property type="protein sequence ID" value="BAD72529.1"/>
    <property type="molecule type" value="Genomic_DNA"/>
</dbReference>
<feature type="region of interest" description="Disordered" evidence="1">
    <location>
        <begin position="122"/>
        <end position="149"/>
    </location>
</feature>
<dbReference type="EMBL" id="AP003489">
    <property type="protein sequence ID" value="BAD72436.1"/>
    <property type="molecule type" value="Genomic_DNA"/>
</dbReference>
<evidence type="ECO:0000313" key="4">
    <source>
        <dbReference type="Proteomes" id="UP000000763"/>
    </source>
</evidence>
<proteinExistence type="predicted"/>